<comment type="caution">
    <text evidence="5">The sequence shown here is derived from an EMBL/GenBank/DDBJ whole genome shotgun (WGS) entry which is preliminary data.</text>
</comment>
<dbReference type="GO" id="GO:0003700">
    <property type="term" value="F:DNA-binding transcription factor activity"/>
    <property type="evidence" value="ECO:0007669"/>
    <property type="project" value="InterPro"/>
</dbReference>
<organism evidence="5 6">
    <name type="scientific">Ectopseudomonas toyotomiensis</name>
    <dbReference type="NCBI Taxonomy" id="554344"/>
    <lineage>
        <taxon>Bacteria</taxon>
        <taxon>Pseudomonadati</taxon>
        <taxon>Pseudomonadota</taxon>
        <taxon>Gammaproteobacteria</taxon>
        <taxon>Pseudomonadales</taxon>
        <taxon>Pseudomonadaceae</taxon>
        <taxon>Ectopseudomonas</taxon>
    </lineage>
</organism>
<dbReference type="GO" id="GO:0005829">
    <property type="term" value="C:cytosol"/>
    <property type="evidence" value="ECO:0007669"/>
    <property type="project" value="TreeGrafter"/>
</dbReference>
<dbReference type="PANTHER" id="PTHR47894:SF1">
    <property type="entry name" value="HTH-TYPE TRANSCRIPTIONAL REGULATOR VQSM"/>
    <property type="match status" value="1"/>
</dbReference>
<dbReference type="GO" id="GO:0000976">
    <property type="term" value="F:transcription cis-regulatory region binding"/>
    <property type="evidence" value="ECO:0007669"/>
    <property type="project" value="TreeGrafter"/>
</dbReference>
<evidence type="ECO:0000259" key="4">
    <source>
        <dbReference type="PROSITE" id="PS01124"/>
    </source>
</evidence>
<gene>
    <name evidence="5" type="ORF">N5D41_22070</name>
</gene>
<dbReference type="InterPro" id="IPR009057">
    <property type="entry name" value="Homeodomain-like_sf"/>
</dbReference>
<sequence length="355" mass="39530">MHRINSGFVAQLVKNLEGEGLDSLRLCRQAGIDAALLKQPDGFVPRADAYRLMMLAQAESGDPDIGLRAYRHFLPGGFQLVGYTMMSSPNLQGALESLVRYLPLLGTGVQLGLSREEGGQRLWAIDDLEAIEKPRAFEDAGLAVVLGFCRWLTGGSLPRLREIEFTYPEPADTTEHRRLFDCSLRFGAPRIGILFDREALSHPLSTANEALALLHGRFAEHRMDQLRKASYSERTRAWLVERLSLGGYDMGTVAKGLEVSTRTLQRGLAREGANFRDVLDGARRQLADYYLRNTSYSMTHVGDLLGFREASSFHKACLRWFGMPPGRYRTELSEAGFVASGVRNPDAYLGRECSP</sequence>
<evidence type="ECO:0000256" key="1">
    <source>
        <dbReference type="ARBA" id="ARBA00023015"/>
    </source>
</evidence>
<keyword evidence="3" id="KW-0804">Transcription</keyword>
<keyword evidence="1" id="KW-0805">Transcription regulation</keyword>
<dbReference type="RefSeq" id="WP_100549182.1">
    <property type="nucleotide sequence ID" value="NZ_JACFYY010000023.1"/>
</dbReference>
<keyword evidence="2" id="KW-0238">DNA-binding</keyword>
<dbReference type="SUPFAM" id="SSF46689">
    <property type="entry name" value="Homeodomain-like"/>
    <property type="match status" value="1"/>
</dbReference>
<proteinExistence type="predicted"/>
<feature type="domain" description="HTH araC/xylS-type" evidence="4">
    <location>
        <begin position="233"/>
        <end position="331"/>
    </location>
</feature>
<evidence type="ECO:0000256" key="2">
    <source>
        <dbReference type="ARBA" id="ARBA00023125"/>
    </source>
</evidence>
<dbReference type="Gene3D" id="1.10.10.60">
    <property type="entry name" value="Homeodomain-like"/>
    <property type="match status" value="1"/>
</dbReference>
<dbReference type="InterPro" id="IPR018060">
    <property type="entry name" value="HTH_AraC"/>
</dbReference>
<dbReference type="Proteomes" id="UP001161137">
    <property type="component" value="Unassembled WGS sequence"/>
</dbReference>
<dbReference type="SMART" id="SM00342">
    <property type="entry name" value="HTH_ARAC"/>
    <property type="match status" value="1"/>
</dbReference>
<dbReference type="Pfam" id="PF12833">
    <property type="entry name" value="HTH_18"/>
    <property type="match status" value="1"/>
</dbReference>
<accession>A0AA42IRF9</accession>
<dbReference type="AlphaFoldDB" id="A0AA42IRF9"/>
<dbReference type="PROSITE" id="PS01124">
    <property type="entry name" value="HTH_ARAC_FAMILY_2"/>
    <property type="match status" value="1"/>
</dbReference>
<evidence type="ECO:0000256" key="3">
    <source>
        <dbReference type="ARBA" id="ARBA00023163"/>
    </source>
</evidence>
<dbReference type="PANTHER" id="PTHR47894">
    <property type="entry name" value="HTH-TYPE TRANSCRIPTIONAL REGULATOR GADX"/>
    <property type="match status" value="1"/>
</dbReference>
<evidence type="ECO:0000313" key="5">
    <source>
        <dbReference type="EMBL" id="MDH0704170.1"/>
    </source>
</evidence>
<name>A0AA42IRF9_9GAMM</name>
<evidence type="ECO:0000313" key="6">
    <source>
        <dbReference type="Proteomes" id="UP001161137"/>
    </source>
</evidence>
<dbReference type="EMBL" id="JAOCDH010000035">
    <property type="protein sequence ID" value="MDH0704170.1"/>
    <property type="molecule type" value="Genomic_DNA"/>
</dbReference>
<dbReference type="Pfam" id="PF12625">
    <property type="entry name" value="Arabinose_bd"/>
    <property type="match status" value="1"/>
</dbReference>
<reference evidence="5" key="1">
    <citation type="submission" date="2022-09" db="EMBL/GenBank/DDBJ databases">
        <title>Intensive care unit water sources are persistently colonized with multi-drug resistant bacteria and are the site of extensive horizontal gene transfer of antibiotic resistance genes.</title>
        <authorList>
            <person name="Diorio-Toth L."/>
        </authorList>
    </citation>
    <scope>NUCLEOTIDE SEQUENCE</scope>
    <source>
        <strain evidence="5">GD03863</strain>
    </source>
</reference>
<protein>
    <submittedName>
        <fullName evidence="5">AraC family transcriptional regulator</fullName>
    </submittedName>
</protein>
<dbReference type="InterPro" id="IPR032687">
    <property type="entry name" value="AraC-type_N"/>
</dbReference>